<dbReference type="PROSITE" id="PS50005">
    <property type="entry name" value="TPR"/>
    <property type="match status" value="2"/>
</dbReference>
<evidence type="ECO:0000313" key="4">
    <source>
        <dbReference type="WBParaSite" id="PDA_v2.g27745.t1"/>
    </source>
</evidence>
<evidence type="ECO:0000256" key="1">
    <source>
        <dbReference type="PROSITE-ProRule" id="PRU00339"/>
    </source>
</evidence>
<dbReference type="Gene3D" id="1.25.40.10">
    <property type="entry name" value="Tetratricopeptide repeat domain"/>
    <property type="match status" value="2"/>
</dbReference>
<dbReference type="PROSITE" id="PS50280">
    <property type="entry name" value="SET"/>
    <property type="match status" value="1"/>
</dbReference>
<dbReference type="InterPro" id="IPR019734">
    <property type="entry name" value="TPR_rpt"/>
</dbReference>
<dbReference type="InterPro" id="IPR011990">
    <property type="entry name" value="TPR-like_helical_dom_sf"/>
</dbReference>
<dbReference type="WBParaSite" id="PDA_v2.g27745.t1">
    <property type="protein sequence ID" value="PDA_v2.g27745.t1"/>
    <property type="gene ID" value="PDA_v2.g27745"/>
</dbReference>
<evidence type="ECO:0000259" key="2">
    <source>
        <dbReference type="PROSITE" id="PS50280"/>
    </source>
</evidence>
<dbReference type="SUPFAM" id="SSF48452">
    <property type="entry name" value="TPR-like"/>
    <property type="match status" value="1"/>
</dbReference>
<feature type="repeat" description="TPR" evidence="1">
    <location>
        <begin position="22"/>
        <end position="55"/>
    </location>
</feature>
<dbReference type="Pfam" id="PF13181">
    <property type="entry name" value="TPR_8"/>
    <property type="match status" value="1"/>
</dbReference>
<proteinExistence type="predicted"/>
<dbReference type="SUPFAM" id="SSF82199">
    <property type="entry name" value="SET domain"/>
    <property type="match status" value="1"/>
</dbReference>
<feature type="repeat" description="TPR" evidence="1">
    <location>
        <begin position="323"/>
        <end position="356"/>
    </location>
</feature>
<keyword evidence="1" id="KW-0802">TPR repeat</keyword>
<reference evidence="4" key="1">
    <citation type="submission" date="2022-11" db="UniProtKB">
        <authorList>
            <consortium name="WormBaseParasite"/>
        </authorList>
    </citation>
    <scope>IDENTIFICATION</scope>
</reference>
<organism evidence="3 4">
    <name type="scientific">Panagrolaimus davidi</name>
    <dbReference type="NCBI Taxonomy" id="227884"/>
    <lineage>
        <taxon>Eukaryota</taxon>
        <taxon>Metazoa</taxon>
        <taxon>Ecdysozoa</taxon>
        <taxon>Nematoda</taxon>
        <taxon>Chromadorea</taxon>
        <taxon>Rhabditida</taxon>
        <taxon>Tylenchina</taxon>
        <taxon>Panagrolaimomorpha</taxon>
        <taxon>Panagrolaimoidea</taxon>
        <taxon>Panagrolaimidae</taxon>
        <taxon>Panagrolaimus</taxon>
    </lineage>
</organism>
<feature type="domain" description="SET" evidence="2">
    <location>
        <begin position="100"/>
        <end position="241"/>
    </location>
</feature>
<dbReference type="Pfam" id="PF13174">
    <property type="entry name" value="TPR_6"/>
    <property type="match status" value="1"/>
</dbReference>
<dbReference type="Gene3D" id="2.170.270.10">
    <property type="entry name" value="SET domain"/>
    <property type="match status" value="1"/>
</dbReference>
<protein>
    <submittedName>
        <fullName evidence="4">SET domain-containing protein</fullName>
    </submittedName>
</protein>
<dbReference type="Proteomes" id="UP000887578">
    <property type="component" value="Unplaced"/>
</dbReference>
<dbReference type="PANTHER" id="PTHR47643">
    <property type="entry name" value="TPR DOMAIN PROTEIN (AFU_ORTHOLOGUE AFUA_5G12710)"/>
    <property type="match status" value="1"/>
</dbReference>
<name>A0A914QK97_9BILA</name>
<accession>A0A914QK97</accession>
<dbReference type="AlphaFoldDB" id="A0A914QK97"/>
<sequence length="414" mass="47090">MDAFYMAFKAAELGLEKGGNREKALFRMGQAKYGMREWQKASDYFLEVLNEFPDNVSASAQLHRVKDRLAEQNHGKYNFKQMFIDSKKEKPDLDVGNYKGSIQIADIPGKGRGIIATKDIKEGTLLVVSKPFASGYKQDFPKNLMSVMPGNPTFPQHILQFINAMQNLQNNPEQAKEVYKLYAGDNIAEYEEIPFGVIDAKRIQQIRVGFSNAFRSFFGDIIAIHASEDFKKGEEIYLPYLYPLNGYLERKNTIMARGFICQCKLCELDANDPNCLIRDQMLKKLKGFKEDYSPNFVVANGEPILKKIRQSYANRNELKVVLAQALVILASAYFNTGNSSKAITYLEEAVALMNNPLKYSMRIADICVNIGTCYLSSGNRKKFNDIIEKAMALSFCSNDKEYFKMLYPEIVDYL</sequence>
<dbReference type="PANTHER" id="PTHR47643:SF2">
    <property type="entry name" value="TPR DOMAIN PROTEIN (AFU_ORTHOLOGUE AFUA_5G12710)"/>
    <property type="match status" value="1"/>
</dbReference>
<dbReference type="InterPro" id="IPR053209">
    <property type="entry name" value="Gramillin-biosynth_MTr"/>
</dbReference>
<dbReference type="InterPro" id="IPR046341">
    <property type="entry name" value="SET_dom_sf"/>
</dbReference>
<evidence type="ECO:0000313" key="3">
    <source>
        <dbReference type="Proteomes" id="UP000887578"/>
    </source>
</evidence>
<dbReference type="InterPro" id="IPR001214">
    <property type="entry name" value="SET_dom"/>
</dbReference>
<dbReference type="SMART" id="SM00028">
    <property type="entry name" value="TPR"/>
    <property type="match status" value="2"/>
</dbReference>
<keyword evidence="3" id="KW-1185">Reference proteome</keyword>